<dbReference type="InterPro" id="IPR040415">
    <property type="entry name" value="SETD9"/>
</dbReference>
<dbReference type="PANTHER" id="PTHR33524">
    <property type="entry name" value="C5ORF35"/>
    <property type="match status" value="1"/>
</dbReference>
<dbReference type="Gene3D" id="2.170.270.10">
    <property type="entry name" value="SET domain"/>
    <property type="match status" value="1"/>
</dbReference>
<dbReference type="AlphaFoldDB" id="A0A915KTW1"/>
<sequence>SIVINRNQKSKNHALNPDLLIHQIYDIFSKLSQQFNEKYEEIITEDSYATVQSVIYKHCGFCLEKRKSNVESAGLGVFVKNGRLPKHVVVAFYPGTIYRPGEAAFLQSLGNKFVLRCIDGTLIDGNDRGLSKLVFKSCTLRDRMGKNLLNDMTWLTELPANPLAVGQYVNNAASEEESNVFYEEVDFPVSFLNVNERRFLPNVLYANTRDCDRMRTVVLISNREIEKDEELKSNYLTLFQA</sequence>
<evidence type="ECO:0000313" key="1">
    <source>
        <dbReference type="Proteomes" id="UP000887565"/>
    </source>
</evidence>
<dbReference type="InterPro" id="IPR046341">
    <property type="entry name" value="SET_dom_sf"/>
</dbReference>
<dbReference type="OMA" id="YQPYEPI"/>
<keyword evidence="1" id="KW-1185">Reference proteome</keyword>
<reference evidence="2" key="1">
    <citation type="submission" date="2022-11" db="UniProtKB">
        <authorList>
            <consortium name="WormBaseParasite"/>
        </authorList>
    </citation>
    <scope>IDENTIFICATION</scope>
</reference>
<accession>A0A915KTW1</accession>
<dbReference type="WBParaSite" id="nRc.2.0.1.t42360-RA">
    <property type="protein sequence ID" value="nRc.2.0.1.t42360-RA"/>
    <property type="gene ID" value="nRc.2.0.1.g42360"/>
</dbReference>
<dbReference type="SUPFAM" id="SSF82199">
    <property type="entry name" value="SET domain"/>
    <property type="match status" value="1"/>
</dbReference>
<dbReference type="Proteomes" id="UP000887565">
    <property type="component" value="Unplaced"/>
</dbReference>
<dbReference type="PANTHER" id="PTHR33524:SF2">
    <property type="entry name" value="SET DOMAIN-CONTAINING PROTEIN 9"/>
    <property type="match status" value="1"/>
</dbReference>
<proteinExistence type="predicted"/>
<organism evidence="1 2">
    <name type="scientific">Romanomermis culicivorax</name>
    <name type="common">Nematode worm</name>
    <dbReference type="NCBI Taxonomy" id="13658"/>
    <lineage>
        <taxon>Eukaryota</taxon>
        <taxon>Metazoa</taxon>
        <taxon>Ecdysozoa</taxon>
        <taxon>Nematoda</taxon>
        <taxon>Enoplea</taxon>
        <taxon>Dorylaimia</taxon>
        <taxon>Mermithida</taxon>
        <taxon>Mermithoidea</taxon>
        <taxon>Mermithidae</taxon>
        <taxon>Romanomermis</taxon>
    </lineage>
</organism>
<dbReference type="CDD" id="cd10537">
    <property type="entry name" value="SET_SETD9"/>
    <property type="match status" value="1"/>
</dbReference>
<name>A0A915KTW1_ROMCU</name>
<evidence type="ECO:0000313" key="2">
    <source>
        <dbReference type="WBParaSite" id="nRc.2.0.1.t42360-RA"/>
    </source>
</evidence>
<protein>
    <submittedName>
        <fullName evidence="2">SET domain-containing protein</fullName>
    </submittedName>
</protein>